<organism evidence="1 2">
    <name type="scientific">Rhizobium gallicum</name>
    <dbReference type="NCBI Taxonomy" id="56730"/>
    <lineage>
        <taxon>Bacteria</taxon>
        <taxon>Pseudomonadati</taxon>
        <taxon>Pseudomonadota</taxon>
        <taxon>Alphaproteobacteria</taxon>
        <taxon>Hyphomicrobiales</taxon>
        <taxon>Rhizobiaceae</taxon>
        <taxon>Rhizobium/Agrobacterium group</taxon>
        <taxon>Rhizobium</taxon>
    </lineage>
</organism>
<dbReference type="Proteomes" id="UP000184749">
    <property type="component" value="Plasmid pRgalIE4872c"/>
</dbReference>
<gene>
    <name evidence="1" type="ORF">IE4872_PC00205</name>
</gene>
<protein>
    <submittedName>
        <fullName evidence="1">Uncharacterized protein</fullName>
    </submittedName>
</protein>
<name>A0A1L5NQQ2_9HYPH</name>
<evidence type="ECO:0000313" key="1">
    <source>
        <dbReference type="EMBL" id="APO70233.1"/>
    </source>
</evidence>
<keyword evidence="1" id="KW-0614">Plasmid</keyword>
<sequence length="56" mass="6461">MRQKGPPCLSKRTCLVLDDEMHDDFAKPHQNALVANLAQLDISNTKQLRCDMHIYH</sequence>
<evidence type="ECO:0000313" key="2">
    <source>
        <dbReference type="Proteomes" id="UP000184749"/>
    </source>
</evidence>
<reference evidence="1 2" key="1">
    <citation type="submission" date="2016-09" db="EMBL/GenBank/DDBJ databases">
        <title>The complete genome sequences of Rhizobium gallicum, symbiovars gallicum and phaseoli, symbionts associated to common bean (Phaseolus vulgaris).</title>
        <authorList>
            <person name="Bustos P."/>
            <person name="Santamaria R.I."/>
            <person name="Perez-Carrascal O.M."/>
            <person name="Juarez S."/>
            <person name="Lozano L."/>
            <person name="Martinez-Flores I."/>
            <person name="Martinez-Romero E."/>
            <person name="Cevallos M."/>
            <person name="Romero D."/>
            <person name="Davila G."/>
            <person name="Gonzalez V."/>
        </authorList>
    </citation>
    <scope>NUCLEOTIDE SEQUENCE [LARGE SCALE GENOMIC DNA]</scope>
    <source>
        <strain evidence="1 2">IE4872</strain>
        <plasmid evidence="2">prgalie4872c</plasmid>
    </source>
</reference>
<dbReference type="AlphaFoldDB" id="A0A1L5NQQ2"/>
<dbReference type="EMBL" id="CP017104">
    <property type="protein sequence ID" value="APO70233.1"/>
    <property type="molecule type" value="Genomic_DNA"/>
</dbReference>
<geneLocation type="plasmid" evidence="2">
    <name>prgalie4872c</name>
</geneLocation>
<accession>A0A1L5NQQ2</accession>
<proteinExistence type="predicted"/>